<keyword evidence="2" id="KW-1185">Reference proteome</keyword>
<comment type="caution">
    <text evidence="1">The sequence shown here is derived from an EMBL/GenBank/DDBJ whole genome shotgun (WGS) entry which is preliminary data.</text>
</comment>
<dbReference type="OrthoDB" id="10505678at2759"/>
<evidence type="ECO:0000313" key="1">
    <source>
        <dbReference type="EMBL" id="OMO99856.1"/>
    </source>
</evidence>
<reference evidence="2" key="1">
    <citation type="submission" date="2013-09" db="EMBL/GenBank/DDBJ databases">
        <title>Corchorus olitorius genome sequencing.</title>
        <authorList>
            <person name="Alam M."/>
            <person name="Haque M.S."/>
            <person name="Islam M.S."/>
            <person name="Emdad E.M."/>
            <person name="Islam M.M."/>
            <person name="Ahmed B."/>
            <person name="Halim A."/>
            <person name="Hossen Q.M.M."/>
            <person name="Hossain M.Z."/>
            <person name="Ahmed R."/>
            <person name="Khan M.M."/>
            <person name="Islam R."/>
            <person name="Rashid M.M."/>
            <person name="Khan S.A."/>
            <person name="Rahman M.S."/>
            <person name="Alam M."/>
            <person name="Yahiya A.S."/>
            <person name="Khan M.S."/>
            <person name="Azam M.S."/>
            <person name="Haque T."/>
            <person name="Lashkar M.Z.H."/>
            <person name="Akhand A.I."/>
            <person name="Morshed G."/>
            <person name="Roy S."/>
            <person name="Uddin K.S."/>
            <person name="Rabeya T."/>
            <person name="Hossain A.S."/>
            <person name="Chowdhury A."/>
            <person name="Snigdha A.R."/>
            <person name="Mortoza M.S."/>
            <person name="Matin S.A."/>
            <person name="Hoque S.M.E."/>
            <person name="Islam M.K."/>
            <person name="Roy D.K."/>
            <person name="Haider R."/>
            <person name="Moosa M.M."/>
            <person name="Elias S.M."/>
            <person name="Hasan A.M."/>
            <person name="Jahan S."/>
            <person name="Shafiuddin M."/>
            <person name="Mahmood N."/>
            <person name="Shommy N.S."/>
        </authorList>
    </citation>
    <scope>NUCLEOTIDE SEQUENCE [LARGE SCALE GENOMIC DNA]</scope>
    <source>
        <strain evidence="2">cv. O-4</strain>
    </source>
</reference>
<sequence>MAGASLSQMCSKLSIQEEDKDKIVIDNEWIEDPEGVEEWFYLIGKLMLRKPAFAEGLWAVFQQAWRLSKGLVVREVGNDCSFSSFTINLIETSKPCFVLHRHGRTLSTSHPPCLVHSLPSLQSRRACLTFTGGSFSDVAS</sequence>
<gene>
    <name evidence="1" type="ORF">COLO4_13068</name>
</gene>
<name>A0A1R3JYF2_9ROSI</name>
<dbReference type="AlphaFoldDB" id="A0A1R3JYF2"/>
<dbReference type="EMBL" id="AWUE01015036">
    <property type="protein sequence ID" value="OMO99856.1"/>
    <property type="molecule type" value="Genomic_DNA"/>
</dbReference>
<accession>A0A1R3JYF2</accession>
<dbReference type="Proteomes" id="UP000187203">
    <property type="component" value="Unassembled WGS sequence"/>
</dbReference>
<evidence type="ECO:0000313" key="2">
    <source>
        <dbReference type="Proteomes" id="UP000187203"/>
    </source>
</evidence>
<protein>
    <submittedName>
        <fullName evidence="1">Uncharacterized protein</fullName>
    </submittedName>
</protein>
<proteinExistence type="predicted"/>
<organism evidence="1 2">
    <name type="scientific">Corchorus olitorius</name>
    <dbReference type="NCBI Taxonomy" id="93759"/>
    <lineage>
        <taxon>Eukaryota</taxon>
        <taxon>Viridiplantae</taxon>
        <taxon>Streptophyta</taxon>
        <taxon>Embryophyta</taxon>
        <taxon>Tracheophyta</taxon>
        <taxon>Spermatophyta</taxon>
        <taxon>Magnoliopsida</taxon>
        <taxon>eudicotyledons</taxon>
        <taxon>Gunneridae</taxon>
        <taxon>Pentapetalae</taxon>
        <taxon>rosids</taxon>
        <taxon>malvids</taxon>
        <taxon>Malvales</taxon>
        <taxon>Malvaceae</taxon>
        <taxon>Grewioideae</taxon>
        <taxon>Apeibeae</taxon>
        <taxon>Corchorus</taxon>
    </lineage>
</organism>